<reference evidence="2 3" key="1">
    <citation type="journal article" date="2017" name="Nat. Microbiol.">
        <title>Natural product diversity associated with the nematode symbionts Photorhabdus and Xenorhabdus.</title>
        <authorList>
            <person name="Tobias N.J."/>
            <person name="Wolff H."/>
            <person name="Djahanschiri B."/>
            <person name="Grundmann F."/>
            <person name="Kronenwerth M."/>
            <person name="Shi Y.M."/>
            <person name="Simonyi S."/>
            <person name="Grun P."/>
            <person name="Shapiro-Ilan D."/>
            <person name="Pidot S.J."/>
            <person name="Stinear T.P."/>
            <person name="Ebersberger I."/>
            <person name="Bode H.B."/>
        </authorList>
    </citation>
    <scope>NUCLEOTIDE SEQUENCE [LARGE SCALE GENOMIC DNA]</scope>
    <source>
        <strain evidence="2 3">DSM 17907</strain>
    </source>
</reference>
<dbReference type="Gene3D" id="2.60.40.3940">
    <property type="match status" value="1"/>
</dbReference>
<accession>A0A2D0LF57</accession>
<evidence type="ECO:0000313" key="2">
    <source>
        <dbReference type="EMBL" id="PHM74282.1"/>
    </source>
</evidence>
<proteinExistence type="predicted"/>
<comment type="caution">
    <text evidence="2">The sequence shown here is derived from an EMBL/GenBank/DDBJ whole genome shotgun (WGS) entry which is preliminary data.</text>
</comment>
<dbReference type="Pfam" id="PF21882">
    <property type="entry name" value="Gp53-like_C"/>
    <property type="match status" value="1"/>
</dbReference>
<dbReference type="EMBL" id="NJCX01000005">
    <property type="protein sequence ID" value="PHM74282.1"/>
    <property type="molecule type" value="Genomic_DNA"/>
</dbReference>
<evidence type="ECO:0000313" key="3">
    <source>
        <dbReference type="Proteomes" id="UP000221101"/>
    </source>
</evidence>
<feature type="domain" description="Putative tail fiber protein gp53-like C-terminal" evidence="1">
    <location>
        <begin position="117"/>
        <end position="199"/>
    </location>
</feature>
<dbReference type="OrthoDB" id="6448205at2"/>
<keyword evidence="3" id="KW-1185">Reference proteome</keyword>
<evidence type="ECO:0000259" key="1">
    <source>
        <dbReference type="Pfam" id="PF21882"/>
    </source>
</evidence>
<sequence length="199" mass="20843">MKNLGLSDTVDRAGNAYPKVGGTVYGDVNATGYISGVGVYESGGRRVYSPVNKPTPDDIGAYSKKGGVVNGNVDVTGYVSANAIYDSGSNRVYSPNNPPPATTEVLFGSAGWYRDKSNGVIIQWGSGTYTDGQLVKFLRPFTTAACAVTISTDPRATPYIEVALAHPTSLAEFVVGCAVFTGSAFLKSDLACTWIAIGY</sequence>
<organism evidence="2 3">
    <name type="scientific">Xenorhabdus kozodoii</name>
    <dbReference type="NCBI Taxonomy" id="351676"/>
    <lineage>
        <taxon>Bacteria</taxon>
        <taxon>Pseudomonadati</taxon>
        <taxon>Pseudomonadota</taxon>
        <taxon>Gammaproteobacteria</taxon>
        <taxon>Enterobacterales</taxon>
        <taxon>Morganellaceae</taxon>
        <taxon>Xenorhabdus</taxon>
    </lineage>
</organism>
<dbReference type="AlphaFoldDB" id="A0A2D0LF57"/>
<gene>
    <name evidence="2" type="ORF">Xkoz_00832</name>
</gene>
<dbReference type="Proteomes" id="UP000221101">
    <property type="component" value="Unassembled WGS sequence"/>
</dbReference>
<name>A0A2D0LF57_9GAMM</name>
<dbReference type="InterPro" id="IPR054075">
    <property type="entry name" value="Gp53-like_C"/>
</dbReference>
<protein>
    <submittedName>
        <fullName evidence="2">NgrE</fullName>
    </submittedName>
</protein>
<dbReference type="RefSeq" id="WP_099140891.1">
    <property type="nucleotide sequence ID" value="NZ_CAWNOR010000086.1"/>
</dbReference>